<dbReference type="InterPro" id="IPR050165">
    <property type="entry name" value="DHAD_IlvD/Edd"/>
</dbReference>
<evidence type="ECO:0000256" key="3">
    <source>
        <dbReference type="SAM" id="MobiDB-lite"/>
    </source>
</evidence>
<keyword evidence="2" id="KW-0456">Lyase</keyword>
<dbReference type="InterPro" id="IPR037237">
    <property type="entry name" value="IlvD/EDD_N"/>
</dbReference>
<feature type="domain" description="Dihydroxy-acid/6-phosphogluconate dehydratase N-terminal" evidence="4">
    <location>
        <begin position="20"/>
        <end position="345"/>
    </location>
</feature>
<comment type="caution">
    <text evidence="5">The sequence shown here is derived from an EMBL/GenBank/DDBJ whole genome shotgun (WGS) entry which is preliminary data.</text>
</comment>
<evidence type="ECO:0000313" key="6">
    <source>
        <dbReference type="Proteomes" id="UP001642464"/>
    </source>
</evidence>
<evidence type="ECO:0000259" key="4">
    <source>
        <dbReference type="Pfam" id="PF00920"/>
    </source>
</evidence>
<dbReference type="Pfam" id="PF00920">
    <property type="entry name" value="ILVD_EDD_N"/>
    <property type="match status" value="1"/>
</dbReference>
<comment type="similarity">
    <text evidence="1">Belongs to the IlvD/Edd family.</text>
</comment>
<feature type="region of interest" description="Disordered" evidence="3">
    <location>
        <begin position="198"/>
        <end position="217"/>
    </location>
</feature>
<dbReference type="PANTHER" id="PTHR21000:SF5">
    <property type="entry name" value="DIHYDROXY-ACID DEHYDRATASE, MITOCHONDRIAL"/>
    <property type="match status" value="1"/>
</dbReference>
<reference evidence="5 6" key="1">
    <citation type="submission" date="2024-02" db="EMBL/GenBank/DDBJ databases">
        <authorList>
            <person name="Chen Y."/>
            <person name="Shah S."/>
            <person name="Dougan E. K."/>
            <person name="Thang M."/>
            <person name="Chan C."/>
        </authorList>
    </citation>
    <scope>NUCLEOTIDE SEQUENCE [LARGE SCALE GENOMIC DNA]</scope>
</reference>
<evidence type="ECO:0000256" key="2">
    <source>
        <dbReference type="ARBA" id="ARBA00023239"/>
    </source>
</evidence>
<evidence type="ECO:0000313" key="5">
    <source>
        <dbReference type="EMBL" id="CAK9046878.1"/>
    </source>
</evidence>
<sequence>MTCARANFRAAGWKDDDFRKPLITIAAPYSNSMPCNNQFRDLADILAEEVEKLGGKAHFCFTPVISDGESQGCKAMRYSLVSREVITDCIEVMHEGYHADAIITLGGCDKSVPAAVMPLARKAGSCCAVLRGARGRAFIPDAGNVERMVMEAIGAYGQGLIDLEELHRAECHGLPGSGSCSAMFTACTMPEALGMALPGTASKPAATRDDPRSVTERKRQDCAAVVAALFSLAEKGLSARKIITKKALENAVAVVYALGGSTNAVLHTLAIAHEAGIPESEFNIENFHRVGQRVPLIGNVSPHGRYHMSDLDKIGGVPVVMRELLDAGLVHGDCMTVTGRTVAENLAGTPSVAALGLQDVLYPVTKPLAPAGNHILVLKGNLAPESAVCKLSGKTDIELTGAFADSWNMLDPKPVLFPA</sequence>
<proteinExistence type="inferred from homology"/>
<dbReference type="SUPFAM" id="SSF143975">
    <property type="entry name" value="IlvD/EDD N-terminal domain-like"/>
    <property type="match status" value="1"/>
</dbReference>
<organism evidence="5 6">
    <name type="scientific">Durusdinium trenchii</name>
    <dbReference type="NCBI Taxonomy" id="1381693"/>
    <lineage>
        <taxon>Eukaryota</taxon>
        <taxon>Sar</taxon>
        <taxon>Alveolata</taxon>
        <taxon>Dinophyceae</taxon>
        <taxon>Suessiales</taxon>
        <taxon>Symbiodiniaceae</taxon>
        <taxon>Durusdinium</taxon>
    </lineage>
</organism>
<dbReference type="Proteomes" id="UP001642464">
    <property type="component" value="Unassembled WGS sequence"/>
</dbReference>
<dbReference type="EMBL" id="CAXAMM010020001">
    <property type="protein sequence ID" value="CAK9046878.1"/>
    <property type="molecule type" value="Genomic_DNA"/>
</dbReference>
<feature type="compositionally biased region" description="Basic and acidic residues" evidence="3">
    <location>
        <begin position="206"/>
        <end position="217"/>
    </location>
</feature>
<keyword evidence="6" id="KW-1185">Reference proteome</keyword>
<dbReference type="InterPro" id="IPR000581">
    <property type="entry name" value="ILV_EDD_N"/>
</dbReference>
<dbReference type="PANTHER" id="PTHR21000">
    <property type="entry name" value="DIHYDROXY-ACID DEHYDRATASE DAD"/>
    <property type="match status" value="1"/>
</dbReference>
<protein>
    <submittedName>
        <fullName evidence="5">Dihydroxy-acid dehydratase (DAD)</fullName>
    </submittedName>
</protein>
<name>A0ABP0M741_9DINO</name>
<accession>A0ABP0M741</accession>
<gene>
    <name evidence="5" type="ORF">SCF082_LOCUS26314</name>
</gene>
<evidence type="ECO:0000256" key="1">
    <source>
        <dbReference type="ARBA" id="ARBA00006486"/>
    </source>
</evidence>